<evidence type="ECO:0000256" key="2">
    <source>
        <dbReference type="ARBA" id="ARBA00022448"/>
    </source>
</evidence>
<evidence type="ECO:0000256" key="5">
    <source>
        <dbReference type="SAM" id="SignalP"/>
    </source>
</evidence>
<dbReference type="NCBIfam" id="NF011933">
    <property type="entry name" value="PRK15404.1"/>
    <property type="match status" value="1"/>
</dbReference>
<dbReference type="RefSeq" id="WP_183165295.1">
    <property type="nucleotide sequence ID" value="NZ_JACHXI010000002.1"/>
</dbReference>
<dbReference type="InterPro" id="IPR028081">
    <property type="entry name" value="Leu-bd"/>
</dbReference>
<dbReference type="Proteomes" id="UP000549250">
    <property type="component" value="Unassembled WGS sequence"/>
</dbReference>
<dbReference type="GO" id="GO:0006865">
    <property type="term" value="P:amino acid transport"/>
    <property type="evidence" value="ECO:0007669"/>
    <property type="project" value="UniProtKB-KW"/>
</dbReference>
<dbReference type="AlphaFoldDB" id="A0A839SY70"/>
<keyword evidence="8" id="KW-1185">Reference proteome</keyword>
<evidence type="ECO:0000313" key="7">
    <source>
        <dbReference type="EMBL" id="MBB3102297.1"/>
    </source>
</evidence>
<accession>A0A839SY70</accession>
<dbReference type="InterPro" id="IPR028082">
    <property type="entry name" value="Peripla_BP_I"/>
</dbReference>
<dbReference type="PANTHER" id="PTHR47151:SF3">
    <property type="entry name" value="LEUCINE-SPECIFIC-BINDING PROTEIN"/>
    <property type="match status" value="1"/>
</dbReference>
<evidence type="ECO:0000256" key="1">
    <source>
        <dbReference type="ARBA" id="ARBA00010062"/>
    </source>
</evidence>
<dbReference type="EMBL" id="JACHXI010000002">
    <property type="protein sequence ID" value="MBB3102297.1"/>
    <property type="molecule type" value="Genomic_DNA"/>
</dbReference>
<keyword evidence="3 5" id="KW-0732">Signal</keyword>
<comment type="similarity">
    <text evidence="1">Belongs to the leucine-binding protein family.</text>
</comment>
<feature type="domain" description="Leucine-binding protein" evidence="6">
    <location>
        <begin position="28"/>
        <end position="364"/>
    </location>
</feature>
<reference evidence="7 8" key="1">
    <citation type="submission" date="2020-08" db="EMBL/GenBank/DDBJ databases">
        <title>Genomic Encyclopedia of Type Strains, Phase III (KMG-III): the genomes of soil and plant-associated and newly described type strains.</title>
        <authorList>
            <person name="Whitman W."/>
        </authorList>
    </citation>
    <scope>NUCLEOTIDE SEQUENCE [LARGE SCALE GENOMIC DNA]</scope>
    <source>
        <strain evidence="7 8">CECT 4462</strain>
    </source>
</reference>
<dbReference type="Pfam" id="PF13458">
    <property type="entry name" value="Peripla_BP_6"/>
    <property type="match status" value="1"/>
</dbReference>
<feature type="signal peptide" evidence="5">
    <location>
        <begin position="1"/>
        <end position="25"/>
    </location>
</feature>
<name>A0A839SY70_AZOMA</name>
<keyword evidence="4" id="KW-0029">Amino-acid transport</keyword>
<comment type="caution">
    <text evidence="7">The sequence shown here is derived from an EMBL/GenBank/DDBJ whole genome shotgun (WGS) entry which is preliminary data.</text>
</comment>
<feature type="chain" id="PRO_5032992164" evidence="5">
    <location>
        <begin position="26"/>
        <end position="371"/>
    </location>
</feature>
<dbReference type="PRINTS" id="PR00337">
    <property type="entry name" value="LEUILEVALBP"/>
</dbReference>
<evidence type="ECO:0000313" key="8">
    <source>
        <dbReference type="Proteomes" id="UP000549250"/>
    </source>
</evidence>
<protein>
    <submittedName>
        <fullName evidence="7">Branched-chain amino acid transport system substrate-binding protein</fullName>
    </submittedName>
</protein>
<sequence>MKNKKHLSRLFVALALSGATSFSLAADTIKIAFAGPATGPLTQYGDMQFNGSKMAVEQINKAGGVDGKQLEGIVYDDACDPKQAVAVANKVVNNEIKFVIGHFCSSATQPAADVYNDEGILMITPSSTNPAITERGYKLVFRTIGLDSDQGPTAANFIADHVKPKNVAIIHDKQQYGEGLATAVKQTLEKRGVKVGMFTAINPGDKDFSSLIAQLKKENPDIVYFGGYHPELGLLLRQSRERGLNVQFMGPEGTGNTALSAIAGAASEGLYVTLPPPYDQDPRNKTLADAFKAANRDPSGPFVFTAYAAVQALAQAIGKVGEDPEEVAEYLHQNSFDTPIGKLAFDAKGDPKDFKFVVYTWHQDGSKTEIK</sequence>
<evidence type="ECO:0000259" key="6">
    <source>
        <dbReference type="Pfam" id="PF13458"/>
    </source>
</evidence>
<dbReference type="InterPro" id="IPR000709">
    <property type="entry name" value="Leu_Ile_Val-bd"/>
</dbReference>
<proteinExistence type="inferred from homology"/>
<dbReference type="CDD" id="cd06342">
    <property type="entry name" value="PBP1_ABC_LIVBP-like"/>
    <property type="match status" value="1"/>
</dbReference>
<gene>
    <name evidence="7" type="ORF">FHR87_000670</name>
</gene>
<dbReference type="PANTHER" id="PTHR47151">
    <property type="entry name" value="LEU/ILE/VAL-BINDING ABC TRANSPORTER SUBUNIT"/>
    <property type="match status" value="1"/>
</dbReference>
<evidence type="ECO:0000256" key="4">
    <source>
        <dbReference type="ARBA" id="ARBA00022970"/>
    </source>
</evidence>
<evidence type="ECO:0000256" key="3">
    <source>
        <dbReference type="ARBA" id="ARBA00022729"/>
    </source>
</evidence>
<organism evidence="7 8">
    <name type="scientific">Azomonas macrocytogenes</name>
    <name type="common">Azotobacter macrocytogenes</name>
    <dbReference type="NCBI Taxonomy" id="69962"/>
    <lineage>
        <taxon>Bacteria</taxon>
        <taxon>Pseudomonadati</taxon>
        <taxon>Pseudomonadota</taxon>
        <taxon>Gammaproteobacteria</taxon>
        <taxon>Pseudomonadales</taxon>
        <taxon>Pseudomonadaceae</taxon>
        <taxon>Azomonas</taxon>
    </lineage>
</organism>
<dbReference type="Gene3D" id="3.40.50.2300">
    <property type="match status" value="2"/>
</dbReference>
<keyword evidence="2" id="KW-0813">Transport</keyword>
<dbReference type="SUPFAM" id="SSF53822">
    <property type="entry name" value="Periplasmic binding protein-like I"/>
    <property type="match status" value="1"/>
</dbReference>